<feature type="compositionally biased region" description="Basic and acidic residues" evidence="1">
    <location>
        <begin position="67"/>
        <end position="108"/>
    </location>
</feature>
<feature type="compositionally biased region" description="Basic and acidic residues" evidence="1">
    <location>
        <begin position="756"/>
        <end position="776"/>
    </location>
</feature>
<evidence type="ECO:0000313" key="3">
    <source>
        <dbReference type="EMBL" id="CAK4033731.1"/>
    </source>
</evidence>
<name>A0AAI8Z7D5_9PEZI</name>
<feature type="compositionally biased region" description="Basic and acidic residues" evidence="1">
    <location>
        <begin position="162"/>
        <end position="183"/>
    </location>
</feature>
<comment type="caution">
    <text evidence="3">The sequence shown here is derived from an EMBL/GenBank/DDBJ whole genome shotgun (WGS) entry which is preliminary data.</text>
</comment>
<feature type="region of interest" description="Disordered" evidence="1">
    <location>
        <begin position="1"/>
        <end position="239"/>
    </location>
</feature>
<feature type="region of interest" description="Disordered" evidence="1">
    <location>
        <begin position="448"/>
        <end position="514"/>
    </location>
</feature>
<feature type="region of interest" description="Disordered" evidence="1">
    <location>
        <begin position="259"/>
        <end position="361"/>
    </location>
</feature>
<feature type="domain" description="Atos-like conserved" evidence="2">
    <location>
        <begin position="364"/>
        <end position="436"/>
    </location>
</feature>
<feature type="region of interest" description="Disordered" evidence="1">
    <location>
        <begin position="629"/>
        <end position="690"/>
    </location>
</feature>
<gene>
    <name evidence="3" type="ORF">LECACI_7A008889</name>
</gene>
<dbReference type="EMBL" id="CAVMBE010000092">
    <property type="protein sequence ID" value="CAK4033731.1"/>
    <property type="molecule type" value="Genomic_DNA"/>
</dbReference>
<sequence length="804" mass="89474">MAVNNGCPDCHKTYGQPGSSAACEQEANGLHRARVASPDHGTTSPTIFNPFYTGRPRTYAGGSKTNGVDRQEIIRRIKSRESRPSSPELDKSGSVDRQELIKRIKSGESRPTSPELERVSSSEHGRNRTPPSPRPATPVSSDVRAKSPEVQQDNQSIGMQIERPRSALHRGDFRERERSERQFHGFAPTRTKEPSPILSTSPVAPWHPQFPSSALRQNRDVDLTQTTPDGLPIPSRTIRDRAVSNASLAASFVYKAPTSPLVQSSRPDTPEPPSRQRSRSPDKSRRHTFSPQSFHKFGSALDYPASARGPSRPTPPLRSEKSFPYQAHQPRRSLNSFSSLPQSPASGSRRPSFSAESPLHHAPMVGSYEESILRGRMSTIPSRPLNFMAQIGVLGKGNCKSSLRCPPHVSVPFPAVFYSYGSGTKNPATDQPSPYVGLVDLENSLSPYEETQEKRRPRNQGLHSTEGSRASSPRGMKDDASTSDAQMRRRRKQKSKRRSGSPRAPPGGSYRIPQQGQLQIVIKNPNKTAVKLFLVPYDLSDMEPGQKTFIRQRSYSAGPIIDMPLSSRTNLGTDRPEASLSISGDPNDRPMLRYLIHLHICCPSKGRYFLYKSVRVVFANRVPDGKEKLRNETQLPEPRYNAYKPGRDSNIGSAVAHSRNAERRRSVVDSHLADEPQNKVNPQTLAQSLPTHEYSSRYDLPMPTLPRHFTMLPTLESRPSSRHFGDGMDVDSVSPGTSSVKSPRSSNGETPTKIVPRLEDPFDFQRDRSRERRNGTRSESLLSKRLMDLAFQGQNRQDTDLENA</sequence>
<keyword evidence="4" id="KW-1185">Reference proteome</keyword>
<feature type="region of interest" description="Disordered" evidence="1">
    <location>
        <begin position="716"/>
        <end position="782"/>
    </location>
</feature>
<dbReference type="SMART" id="SM01177">
    <property type="entry name" value="DUF4210"/>
    <property type="match status" value="1"/>
</dbReference>
<feature type="compositionally biased region" description="Polar residues" evidence="1">
    <location>
        <begin position="678"/>
        <end position="690"/>
    </location>
</feature>
<dbReference type="InterPro" id="IPR025261">
    <property type="entry name" value="Atos-like_cons_dom"/>
</dbReference>
<feature type="compositionally biased region" description="Basic residues" evidence="1">
    <location>
        <begin position="488"/>
        <end position="500"/>
    </location>
</feature>
<dbReference type="PANTHER" id="PTHR13199:SF11">
    <property type="entry name" value="PROTEIN ATOSSA"/>
    <property type="match status" value="1"/>
</dbReference>
<organism evidence="3 4">
    <name type="scientific">Lecanosticta acicola</name>
    <dbReference type="NCBI Taxonomy" id="111012"/>
    <lineage>
        <taxon>Eukaryota</taxon>
        <taxon>Fungi</taxon>
        <taxon>Dikarya</taxon>
        <taxon>Ascomycota</taxon>
        <taxon>Pezizomycotina</taxon>
        <taxon>Dothideomycetes</taxon>
        <taxon>Dothideomycetidae</taxon>
        <taxon>Mycosphaerellales</taxon>
        <taxon>Mycosphaerellaceae</taxon>
        <taxon>Lecanosticta</taxon>
    </lineage>
</organism>
<dbReference type="Pfam" id="PF13889">
    <property type="entry name" value="Chromosome_seg"/>
    <property type="match status" value="1"/>
</dbReference>
<feature type="compositionally biased region" description="Polar residues" evidence="1">
    <location>
        <begin position="332"/>
        <end position="355"/>
    </location>
</feature>
<evidence type="ECO:0000313" key="4">
    <source>
        <dbReference type="Proteomes" id="UP001296104"/>
    </source>
</evidence>
<feature type="compositionally biased region" description="Polar residues" evidence="1">
    <location>
        <begin position="734"/>
        <end position="750"/>
    </location>
</feature>
<proteinExistence type="predicted"/>
<dbReference type="Pfam" id="PF13915">
    <property type="entry name" value="DUF4210"/>
    <property type="match status" value="1"/>
</dbReference>
<evidence type="ECO:0000259" key="2">
    <source>
        <dbReference type="SMART" id="SM01177"/>
    </source>
</evidence>
<feature type="compositionally biased region" description="Basic and acidic residues" evidence="1">
    <location>
        <begin position="659"/>
        <end position="677"/>
    </location>
</feature>
<evidence type="ECO:0000256" key="1">
    <source>
        <dbReference type="SAM" id="MobiDB-lite"/>
    </source>
</evidence>
<dbReference type="InterPro" id="IPR033473">
    <property type="entry name" value="Atos-like_C"/>
</dbReference>
<feature type="compositionally biased region" description="Polar residues" evidence="1">
    <location>
        <begin position="461"/>
        <end position="471"/>
    </location>
</feature>
<dbReference type="PANTHER" id="PTHR13199">
    <property type="entry name" value="GH03947P"/>
    <property type="match status" value="1"/>
</dbReference>
<dbReference type="Proteomes" id="UP001296104">
    <property type="component" value="Unassembled WGS sequence"/>
</dbReference>
<feature type="compositionally biased region" description="Polar residues" evidence="1">
    <location>
        <begin position="149"/>
        <end position="158"/>
    </location>
</feature>
<feature type="compositionally biased region" description="Basic and acidic residues" evidence="1">
    <location>
        <begin position="115"/>
        <end position="126"/>
    </location>
</feature>
<dbReference type="AlphaFoldDB" id="A0AAI8Z7D5"/>
<accession>A0AAI8Z7D5</accession>
<protein>
    <recommendedName>
        <fullName evidence="2">Atos-like conserved domain-containing protein</fullName>
    </recommendedName>
</protein>
<dbReference type="InterPro" id="IPR051506">
    <property type="entry name" value="ATOS_Transcription_Regulators"/>
</dbReference>
<reference evidence="3" key="1">
    <citation type="submission" date="2023-11" db="EMBL/GenBank/DDBJ databases">
        <authorList>
            <person name="Alioto T."/>
            <person name="Alioto T."/>
            <person name="Gomez Garrido J."/>
        </authorList>
    </citation>
    <scope>NUCLEOTIDE SEQUENCE</scope>
</reference>